<name>A0AAE8ENM4_9GAMM</name>
<accession>A0AAE8ENM4</accession>
<reference evidence="1 2" key="1">
    <citation type="submission" date="2016-09" db="EMBL/GenBank/DDBJ databases">
        <authorList>
            <person name="Doonan J."/>
            <person name="Pachebat J.A."/>
            <person name="Golyshin P.N."/>
            <person name="Denman S."/>
            <person name="Mcdonald J.E."/>
        </authorList>
    </citation>
    <scope>NUCLEOTIDE SEQUENCE [LARGE SCALE GENOMIC DNA]</scope>
    <source>
        <strain evidence="1 2">FRB141</strain>
    </source>
</reference>
<gene>
    <name evidence="1" type="ORF">BIY26_10975</name>
</gene>
<proteinExistence type="predicted"/>
<sequence>MVSMDVFLAAVAQGDEGFIPLAVVESAFHHAITLREVADNKCTLLLEYPNPDAGKQIAWPDGSTATVSDVDTLDITIKLVSNGKEPMTNGFGVNRPPHHAPFWQSLYQILETTHTAFFWPGNGDNLIVGQKETIPHLPESMINALGAPYVVSNYQQITERMRG</sequence>
<protein>
    <submittedName>
        <fullName evidence="1">Uncharacterized protein</fullName>
    </submittedName>
</protein>
<comment type="caution">
    <text evidence="1">The sequence shown here is derived from an EMBL/GenBank/DDBJ whole genome shotgun (WGS) entry which is preliminary data.</text>
</comment>
<dbReference type="Proteomes" id="UP000285972">
    <property type="component" value="Unassembled WGS sequence"/>
</dbReference>
<dbReference type="AlphaFoldDB" id="A0AAE8ENM4"/>
<evidence type="ECO:0000313" key="1">
    <source>
        <dbReference type="EMBL" id="RLM23975.1"/>
    </source>
</evidence>
<dbReference type="EMBL" id="MJLX01000026">
    <property type="protein sequence ID" value="RLM23975.1"/>
    <property type="molecule type" value="Genomic_DNA"/>
</dbReference>
<evidence type="ECO:0000313" key="2">
    <source>
        <dbReference type="Proteomes" id="UP000285972"/>
    </source>
</evidence>
<organism evidence="1 2">
    <name type="scientific">Brenneria goodwinii</name>
    <dbReference type="NCBI Taxonomy" id="1109412"/>
    <lineage>
        <taxon>Bacteria</taxon>
        <taxon>Pseudomonadati</taxon>
        <taxon>Pseudomonadota</taxon>
        <taxon>Gammaproteobacteria</taxon>
        <taxon>Enterobacterales</taxon>
        <taxon>Pectobacteriaceae</taxon>
        <taxon>Brenneria</taxon>
    </lineage>
</organism>